<dbReference type="OrthoDB" id="9803889at2"/>
<keyword evidence="8 9" id="KW-0238">DNA-binding</keyword>
<comment type="function">
    <text evidence="9 10">The RecF protein is involved in DNA metabolism; it is required for DNA replication and normal SOS inducibility. RecF binds preferentially to single-stranded, linear DNA. It also seems to bind ATP.</text>
</comment>
<evidence type="ECO:0000256" key="1">
    <source>
        <dbReference type="ARBA" id="ARBA00004496"/>
    </source>
</evidence>
<dbReference type="NCBIfam" id="TIGR00611">
    <property type="entry name" value="recf"/>
    <property type="match status" value="1"/>
</dbReference>
<evidence type="ECO:0000256" key="9">
    <source>
        <dbReference type="HAMAP-Rule" id="MF_00365"/>
    </source>
</evidence>
<dbReference type="InterPro" id="IPR003593">
    <property type="entry name" value="AAA+_ATPase"/>
</dbReference>
<dbReference type="Gene3D" id="3.40.50.300">
    <property type="entry name" value="P-loop containing nucleotide triphosphate hydrolases"/>
    <property type="match status" value="1"/>
</dbReference>
<keyword evidence="7 9" id="KW-0067">ATP-binding</keyword>
<evidence type="ECO:0000256" key="4">
    <source>
        <dbReference type="ARBA" id="ARBA00022490"/>
    </source>
</evidence>
<evidence type="ECO:0000256" key="6">
    <source>
        <dbReference type="ARBA" id="ARBA00022741"/>
    </source>
</evidence>
<dbReference type="GO" id="GO:0005524">
    <property type="term" value="F:ATP binding"/>
    <property type="evidence" value="ECO:0007669"/>
    <property type="project" value="UniProtKB-UniRule"/>
</dbReference>
<evidence type="ECO:0000256" key="7">
    <source>
        <dbReference type="ARBA" id="ARBA00022840"/>
    </source>
</evidence>
<comment type="subcellular location">
    <subcellularLocation>
        <location evidence="1 9 10">Cytoplasm</location>
    </subcellularLocation>
</comment>
<evidence type="ECO:0000313" key="13">
    <source>
        <dbReference type="Proteomes" id="UP000219111"/>
    </source>
</evidence>
<dbReference type="GO" id="GO:0006302">
    <property type="term" value="P:double-strand break repair"/>
    <property type="evidence" value="ECO:0007669"/>
    <property type="project" value="TreeGrafter"/>
</dbReference>
<keyword evidence="5 9" id="KW-0235">DNA replication</keyword>
<dbReference type="InterPro" id="IPR018078">
    <property type="entry name" value="DNA-binding_RecF_CS"/>
</dbReference>
<keyword evidence="13" id="KW-1185">Reference proteome</keyword>
<evidence type="ECO:0000313" key="12">
    <source>
        <dbReference type="EMBL" id="SOC06725.1"/>
    </source>
</evidence>
<sequence>MSLRSLTLLQFRSHRRADLAFDTRPVALYGPNGAGKTSVLEAVSLLSPGRGLRRASAEELIRRQEAVGWKLKATLSDYEIETSALPGQSREVRIDGKAASQLALGRLLRVLWLVPAMDRLWIEGAEGRRRFLDRMALSFFPAHAEAVLAYEKAMRERNRLLKDDVQDGAWYHALEGQMAEAGAQIRVHRAETLTKLAAAQAGAATAFPAATLAITGEGPEDLAAALAEGRWRDMAAGRTLTGPHRADLSAVYAEKDAPADQCSTGEQKALLISLLLANARALAGETTVLLLDEVAAHLDAARRAALYDEICALPAQVMMTGTGAELFEALGERARYWEVTETAGTSALAETAFQNR</sequence>
<evidence type="ECO:0000256" key="8">
    <source>
        <dbReference type="ARBA" id="ARBA00023125"/>
    </source>
</evidence>
<organism evidence="12 13">
    <name type="scientific">Rhodobacter maris</name>
    <dbReference type="NCBI Taxonomy" id="446682"/>
    <lineage>
        <taxon>Bacteria</taxon>
        <taxon>Pseudomonadati</taxon>
        <taxon>Pseudomonadota</taxon>
        <taxon>Alphaproteobacteria</taxon>
        <taxon>Rhodobacterales</taxon>
        <taxon>Rhodobacter group</taxon>
        <taxon>Rhodobacter</taxon>
    </lineage>
</organism>
<dbReference type="InterPro" id="IPR042174">
    <property type="entry name" value="RecF_2"/>
</dbReference>
<keyword evidence="9 10" id="KW-0742">SOS response</keyword>
<dbReference type="AlphaFoldDB" id="A0A285SGC2"/>
<dbReference type="GO" id="GO:0009432">
    <property type="term" value="P:SOS response"/>
    <property type="evidence" value="ECO:0007669"/>
    <property type="project" value="UniProtKB-UniRule"/>
</dbReference>
<dbReference type="PANTHER" id="PTHR32182">
    <property type="entry name" value="DNA REPLICATION AND REPAIR PROTEIN RECF"/>
    <property type="match status" value="1"/>
</dbReference>
<evidence type="ECO:0000256" key="3">
    <source>
        <dbReference type="ARBA" id="ARBA00020170"/>
    </source>
</evidence>
<dbReference type="GO" id="GO:0000731">
    <property type="term" value="P:DNA synthesis involved in DNA repair"/>
    <property type="evidence" value="ECO:0007669"/>
    <property type="project" value="TreeGrafter"/>
</dbReference>
<dbReference type="RefSeq" id="WP_097069872.1">
    <property type="nucleotide sequence ID" value="NZ_OBMT01000005.1"/>
</dbReference>
<dbReference type="InterPro" id="IPR027417">
    <property type="entry name" value="P-loop_NTPase"/>
</dbReference>
<dbReference type="Gene3D" id="1.20.1050.90">
    <property type="entry name" value="RecF/RecN/SMC, N-terminal domain"/>
    <property type="match status" value="1"/>
</dbReference>
<keyword evidence="6 9" id="KW-0547">Nucleotide-binding</keyword>
<keyword evidence="4 9" id="KW-0963">Cytoplasm</keyword>
<proteinExistence type="inferred from homology"/>
<keyword evidence="9 10" id="KW-0234">DNA repair</keyword>
<dbReference type="EMBL" id="OBMT01000005">
    <property type="protein sequence ID" value="SOC06725.1"/>
    <property type="molecule type" value="Genomic_DNA"/>
</dbReference>
<feature type="domain" description="AAA+ ATPase" evidence="11">
    <location>
        <begin position="22"/>
        <end position="341"/>
    </location>
</feature>
<evidence type="ECO:0000256" key="2">
    <source>
        <dbReference type="ARBA" id="ARBA00008016"/>
    </source>
</evidence>
<protein>
    <recommendedName>
        <fullName evidence="3 9">DNA replication and repair protein RecF</fullName>
    </recommendedName>
</protein>
<evidence type="ECO:0000259" key="11">
    <source>
        <dbReference type="SMART" id="SM00382"/>
    </source>
</evidence>
<name>A0A285SGC2_9RHOB</name>
<dbReference type="SMART" id="SM00382">
    <property type="entry name" value="AAA"/>
    <property type="match status" value="1"/>
</dbReference>
<reference evidence="13" key="1">
    <citation type="submission" date="2017-08" db="EMBL/GenBank/DDBJ databases">
        <authorList>
            <person name="Varghese N."/>
            <person name="Submissions S."/>
        </authorList>
    </citation>
    <scope>NUCLEOTIDE SEQUENCE [LARGE SCALE GENOMIC DNA]</scope>
    <source>
        <strain evidence="13">JA276</strain>
    </source>
</reference>
<feature type="binding site" evidence="9">
    <location>
        <begin position="30"/>
        <end position="37"/>
    </location>
    <ligand>
        <name>ATP</name>
        <dbReference type="ChEBI" id="CHEBI:30616"/>
    </ligand>
</feature>
<evidence type="ECO:0000256" key="5">
    <source>
        <dbReference type="ARBA" id="ARBA00022705"/>
    </source>
</evidence>
<dbReference type="InterPro" id="IPR003395">
    <property type="entry name" value="RecF/RecN/SMC_N"/>
</dbReference>
<dbReference type="GO" id="GO:0005737">
    <property type="term" value="C:cytoplasm"/>
    <property type="evidence" value="ECO:0007669"/>
    <property type="project" value="UniProtKB-SubCell"/>
</dbReference>
<dbReference type="InterPro" id="IPR001238">
    <property type="entry name" value="DNA-binding_RecF"/>
</dbReference>
<dbReference type="SUPFAM" id="SSF52540">
    <property type="entry name" value="P-loop containing nucleoside triphosphate hydrolases"/>
    <property type="match status" value="1"/>
</dbReference>
<comment type="similarity">
    <text evidence="2 9 10">Belongs to the RecF family.</text>
</comment>
<dbReference type="Proteomes" id="UP000219111">
    <property type="component" value="Unassembled WGS sequence"/>
</dbReference>
<accession>A0A285SGC2</accession>
<dbReference type="GO" id="GO:0003697">
    <property type="term" value="F:single-stranded DNA binding"/>
    <property type="evidence" value="ECO:0007669"/>
    <property type="project" value="UniProtKB-UniRule"/>
</dbReference>
<dbReference type="HAMAP" id="MF_00365">
    <property type="entry name" value="RecF"/>
    <property type="match status" value="1"/>
</dbReference>
<dbReference type="GO" id="GO:0006260">
    <property type="term" value="P:DNA replication"/>
    <property type="evidence" value="ECO:0007669"/>
    <property type="project" value="UniProtKB-UniRule"/>
</dbReference>
<keyword evidence="9 10" id="KW-0227">DNA damage</keyword>
<dbReference type="PROSITE" id="PS00618">
    <property type="entry name" value="RECF_2"/>
    <property type="match status" value="1"/>
</dbReference>
<evidence type="ECO:0000256" key="10">
    <source>
        <dbReference type="RuleBase" id="RU000578"/>
    </source>
</evidence>
<dbReference type="PANTHER" id="PTHR32182:SF0">
    <property type="entry name" value="DNA REPLICATION AND REPAIR PROTEIN RECF"/>
    <property type="match status" value="1"/>
</dbReference>
<dbReference type="Pfam" id="PF02463">
    <property type="entry name" value="SMC_N"/>
    <property type="match status" value="1"/>
</dbReference>
<gene>
    <name evidence="9" type="primary">recF</name>
    <name evidence="12" type="ORF">SAMN05877831_105105</name>
</gene>